<proteinExistence type="predicted"/>
<dbReference type="OrthoDB" id="6288034at2759"/>
<feature type="compositionally biased region" description="Low complexity" evidence="1">
    <location>
        <begin position="204"/>
        <end position="214"/>
    </location>
</feature>
<dbReference type="InParanoid" id="A0A067QRE4"/>
<sequence>MQSSWWKDSPVEAKCFTESNQFEMISFSVDPQWCGLLFSVYCRHEKGSLLGGGGFPQADAFATCSLAGPPLDVDWIAFTGSVGFEICRLSSTWALVFESVKATGVILLLGVGSLVCYKICNHYWPRSRPPSSPHPRRHPKGTFVVSRAQDAEDQLLENLDDEELSEVEGHYFGPSPVPQEGEHPKVSNCFPCSRSASGSIYPNSSTSQSDSGTSGEDEGRDADVSDGSQGEMSPKHLHVLHQHQKRHLHRCGDTTLQSKSLSSDTSTKGFVRQPPDKDSGWLFGKIRRILTSTPGRLQLSGSARLNLTPSQSKAVRLHCAETKRFGSELGQDWREDFYLSRARRLAPEGAETETEQEHHSFVRDCNGISLTQNLPSSTSLIRDESYDSLGFSKRLPRDGSFDSTFSEFSVDFLPESSVDVDTGTMICLEKLQQEIDQLKTNCQMMDEEFETIKCNRNLPGMSSLMKANASDSNFGSSALDSNLDEESGHQESKQEKARACFAGLYSLTTIKNSTSSELSDSFPAPVQGLDGQGSIGSAESLVWDSPKLAASPAKKSQVNALHIKSPVLQMSVSV</sequence>
<gene>
    <name evidence="2" type="ORF">L798_02686</name>
</gene>
<protein>
    <submittedName>
        <fullName evidence="2">Uncharacterized protein</fullName>
    </submittedName>
</protein>
<dbReference type="EMBL" id="KK853428">
    <property type="protein sequence ID" value="KDR07662.1"/>
    <property type="molecule type" value="Genomic_DNA"/>
</dbReference>
<name>A0A067QRE4_ZOONE</name>
<evidence type="ECO:0000256" key="1">
    <source>
        <dbReference type="SAM" id="MobiDB-lite"/>
    </source>
</evidence>
<dbReference type="STRING" id="136037.A0A067QRE4"/>
<keyword evidence="3" id="KW-1185">Reference proteome</keyword>
<evidence type="ECO:0000313" key="3">
    <source>
        <dbReference type="Proteomes" id="UP000027135"/>
    </source>
</evidence>
<accession>A0A067QRE4</accession>
<dbReference type="Proteomes" id="UP000027135">
    <property type="component" value="Unassembled WGS sequence"/>
</dbReference>
<reference evidence="2 3" key="1">
    <citation type="journal article" date="2014" name="Nat. Commun.">
        <title>Molecular traces of alternative social organization in a termite genome.</title>
        <authorList>
            <person name="Terrapon N."/>
            <person name="Li C."/>
            <person name="Robertson H.M."/>
            <person name="Ji L."/>
            <person name="Meng X."/>
            <person name="Booth W."/>
            <person name="Chen Z."/>
            <person name="Childers C.P."/>
            <person name="Glastad K.M."/>
            <person name="Gokhale K."/>
            <person name="Gowin J."/>
            <person name="Gronenberg W."/>
            <person name="Hermansen R.A."/>
            <person name="Hu H."/>
            <person name="Hunt B.G."/>
            <person name="Huylmans A.K."/>
            <person name="Khalil S.M."/>
            <person name="Mitchell R.D."/>
            <person name="Munoz-Torres M.C."/>
            <person name="Mustard J.A."/>
            <person name="Pan H."/>
            <person name="Reese J.T."/>
            <person name="Scharf M.E."/>
            <person name="Sun F."/>
            <person name="Vogel H."/>
            <person name="Xiao J."/>
            <person name="Yang W."/>
            <person name="Yang Z."/>
            <person name="Yang Z."/>
            <person name="Zhou J."/>
            <person name="Zhu J."/>
            <person name="Brent C.S."/>
            <person name="Elsik C.G."/>
            <person name="Goodisman M.A."/>
            <person name="Liberles D.A."/>
            <person name="Roe R.M."/>
            <person name="Vargo E.L."/>
            <person name="Vilcinskas A."/>
            <person name="Wang J."/>
            <person name="Bornberg-Bauer E."/>
            <person name="Korb J."/>
            <person name="Zhang G."/>
            <person name="Liebig J."/>
        </authorList>
    </citation>
    <scope>NUCLEOTIDE SEQUENCE [LARGE SCALE GENOMIC DNA]</scope>
    <source>
        <tissue evidence="2">Whole organism</tissue>
    </source>
</reference>
<evidence type="ECO:0000313" key="2">
    <source>
        <dbReference type="EMBL" id="KDR07662.1"/>
    </source>
</evidence>
<organism evidence="2 3">
    <name type="scientific">Zootermopsis nevadensis</name>
    <name type="common">Dampwood termite</name>
    <dbReference type="NCBI Taxonomy" id="136037"/>
    <lineage>
        <taxon>Eukaryota</taxon>
        <taxon>Metazoa</taxon>
        <taxon>Ecdysozoa</taxon>
        <taxon>Arthropoda</taxon>
        <taxon>Hexapoda</taxon>
        <taxon>Insecta</taxon>
        <taxon>Pterygota</taxon>
        <taxon>Neoptera</taxon>
        <taxon>Polyneoptera</taxon>
        <taxon>Dictyoptera</taxon>
        <taxon>Blattodea</taxon>
        <taxon>Blattoidea</taxon>
        <taxon>Termitoidae</taxon>
        <taxon>Termopsidae</taxon>
        <taxon>Zootermopsis</taxon>
    </lineage>
</organism>
<dbReference type="AlphaFoldDB" id="A0A067QRE4"/>
<feature type="region of interest" description="Disordered" evidence="1">
    <location>
        <begin position="168"/>
        <end position="233"/>
    </location>
</feature>
<feature type="compositionally biased region" description="Polar residues" evidence="1">
    <location>
        <begin position="194"/>
        <end position="203"/>
    </location>
</feature>